<dbReference type="AlphaFoldDB" id="A0A9W9K0N0"/>
<keyword evidence="4" id="KW-1185">Reference proteome</keyword>
<evidence type="ECO:0000259" key="2">
    <source>
        <dbReference type="Pfam" id="PF23155"/>
    </source>
</evidence>
<evidence type="ECO:0000313" key="4">
    <source>
        <dbReference type="Proteomes" id="UP001149165"/>
    </source>
</evidence>
<dbReference type="OrthoDB" id="5078320at2759"/>
<feature type="compositionally biased region" description="Polar residues" evidence="1">
    <location>
        <begin position="212"/>
        <end position="222"/>
    </location>
</feature>
<name>A0A9W9K0N0_9EURO</name>
<dbReference type="Proteomes" id="UP001149165">
    <property type="component" value="Unassembled WGS sequence"/>
</dbReference>
<reference evidence="3" key="1">
    <citation type="submission" date="2022-11" db="EMBL/GenBank/DDBJ databases">
        <authorList>
            <person name="Petersen C."/>
        </authorList>
    </citation>
    <scope>NUCLEOTIDE SEQUENCE</scope>
    <source>
        <strain evidence="3">IBT 30069</strain>
    </source>
</reference>
<gene>
    <name evidence="3" type="ORF">N7456_011952</name>
</gene>
<protein>
    <recommendedName>
        <fullName evidence="2">DUF7053 domain-containing protein</fullName>
    </recommendedName>
</protein>
<feature type="domain" description="DUF7053" evidence="2">
    <location>
        <begin position="4"/>
        <end position="173"/>
    </location>
</feature>
<dbReference type="Pfam" id="PF23155">
    <property type="entry name" value="DUF7053"/>
    <property type="match status" value="1"/>
</dbReference>
<accession>A0A9W9K0N0</accession>
<dbReference type="EMBL" id="JAPQKH010000007">
    <property type="protein sequence ID" value="KAJ5088336.1"/>
    <property type="molecule type" value="Genomic_DNA"/>
</dbReference>
<proteinExistence type="predicted"/>
<comment type="caution">
    <text evidence="3">The sequence shown here is derived from an EMBL/GenBank/DDBJ whole genome shotgun (WGS) entry which is preliminary data.</text>
</comment>
<dbReference type="PANTHER" id="PTHR38117:SF2">
    <property type="entry name" value="NACHT AND WD40 DOMAIN PROTEIN"/>
    <property type="match status" value="1"/>
</dbReference>
<organism evidence="3 4">
    <name type="scientific">Penicillium angulare</name>
    <dbReference type="NCBI Taxonomy" id="116970"/>
    <lineage>
        <taxon>Eukaryota</taxon>
        <taxon>Fungi</taxon>
        <taxon>Dikarya</taxon>
        <taxon>Ascomycota</taxon>
        <taxon>Pezizomycotina</taxon>
        <taxon>Eurotiomycetes</taxon>
        <taxon>Eurotiomycetidae</taxon>
        <taxon>Eurotiales</taxon>
        <taxon>Aspergillaceae</taxon>
        <taxon>Penicillium</taxon>
    </lineage>
</organism>
<sequence>MMQRKELYTNITPLPSNVPRQLALDILHSHSEIITLNPLVLYHHPIPAPRKAHADEYYSTWYEIAQRVQYVPGFGKLGAGKISFKGSFENAAWGLKTHTYPPMGIDLKSNFRIGGNQPDEPLDPQRVPDAPESGLYLLEEVEIKCSITLMSFVKSQLKAASKVLVARLIKKAELLDSGALQALFEDGKLKTFNPADKSDPTRLLINPEAVSPTMSFPQSPTGISRWGSLSSSRSEVPTNYHALPPGYNQFNQEPAKVFAAELPDTSTGYKLPFRRSGKEFPVELPAMEEVPRK</sequence>
<evidence type="ECO:0000313" key="3">
    <source>
        <dbReference type="EMBL" id="KAJ5088336.1"/>
    </source>
</evidence>
<reference evidence="3" key="2">
    <citation type="journal article" date="2023" name="IMA Fungus">
        <title>Comparative genomic study of the Penicillium genus elucidates a diverse pangenome and 15 lateral gene transfer events.</title>
        <authorList>
            <person name="Petersen C."/>
            <person name="Sorensen T."/>
            <person name="Nielsen M.R."/>
            <person name="Sondergaard T.E."/>
            <person name="Sorensen J.L."/>
            <person name="Fitzpatrick D.A."/>
            <person name="Frisvad J.C."/>
            <person name="Nielsen K.L."/>
        </authorList>
    </citation>
    <scope>NUCLEOTIDE SEQUENCE</scope>
    <source>
        <strain evidence="3">IBT 30069</strain>
    </source>
</reference>
<dbReference type="PANTHER" id="PTHR38117">
    <property type="entry name" value="NACHT AND WD40 DOMAIN PROTEIN"/>
    <property type="match status" value="1"/>
</dbReference>
<feature type="region of interest" description="Disordered" evidence="1">
    <location>
        <begin position="211"/>
        <end position="230"/>
    </location>
</feature>
<dbReference type="InterPro" id="IPR055481">
    <property type="entry name" value="DUF7053"/>
</dbReference>
<evidence type="ECO:0000256" key="1">
    <source>
        <dbReference type="SAM" id="MobiDB-lite"/>
    </source>
</evidence>